<dbReference type="EMBL" id="JBHRYE010000049">
    <property type="protein sequence ID" value="MFC3673653.1"/>
    <property type="molecule type" value="Genomic_DNA"/>
</dbReference>
<dbReference type="InterPro" id="IPR003615">
    <property type="entry name" value="HNH_nuc"/>
</dbReference>
<keyword evidence="2" id="KW-0378">Hydrolase</keyword>
<evidence type="ECO:0000313" key="3">
    <source>
        <dbReference type="Proteomes" id="UP001595683"/>
    </source>
</evidence>
<dbReference type="GO" id="GO:0004519">
    <property type="term" value="F:endonuclease activity"/>
    <property type="evidence" value="ECO:0007669"/>
    <property type="project" value="UniProtKB-KW"/>
</dbReference>
<keyword evidence="2" id="KW-0255">Endonuclease</keyword>
<dbReference type="RefSeq" id="WP_191324911.1">
    <property type="nucleotide sequence ID" value="NZ_BMZP01000012.1"/>
</dbReference>
<accession>A0ABV7V877</accession>
<organism evidence="2 3">
    <name type="scientific">Novosphingobium pokkalii</name>
    <dbReference type="NCBI Taxonomy" id="1770194"/>
    <lineage>
        <taxon>Bacteria</taxon>
        <taxon>Pseudomonadati</taxon>
        <taxon>Pseudomonadota</taxon>
        <taxon>Alphaproteobacteria</taxon>
        <taxon>Sphingomonadales</taxon>
        <taxon>Sphingomonadaceae</taxon>
        <taxon>Novosphingobium</taxon>
    </lineage>
</organism>
<keyword evidence="2" id="KW-0540">Nuclease</keyword>
<proteinExistence type="predicted"/>
<dbReference type="Proteomes" id="UP001595683">
    <property type="component" value="Unassembled WGS sequence"/>
</dbReference>
<gene>
    <name evidence="2" type="ORF">ACFOOT_19705</name>
</gene>
<evidence type="ECO:0000259" key="1">
    <source>
        <dbReference type="Pfam" id="PF13391"/>
    </source>
</evidence>
<evidence type="ECO:0000313" key="2">
    <source>
        <dbReference type="EMBL" id="MFC3673653.1"/>
    </source>
</evidence>
<protein>
    <submittedName>
        <fullName evidence="2">HNH endonuclease</fullName>
    </submittedName>
</protein>
<dbReference type="Pfam" id="PF13391">
    <property type="entry name" value="HNH_2"/>
    <property type="match status" value="1"/>
</dbReference>
<feature type="domain" description="HNH nuclease" evidence="1">
    <location>
        <begin position="183"/>
        <end position="233"/>
    </location>
</feature>
<sequence>MPIAIRVQDLAVDQQLAQNATMLGETSLRRRWTEDETILALYLYFQLPYGKLHSGNPEIRELAEVLDRPSNSIKMKLCNFASLDPKITDSGRKGLAGASRQDRDIYAEFGHKWSALVARAEALWALRVTSSQNKANAPVPEMKANEFLFEPYQGASTTQAWVNQRVGQNFFRRAVLANYEDRCCITGIAEPRLLVASHIKPWGKDAENRHNPANGLLLSATLDGAFDRGLITVAKNRRVLVSRYLRESSSQPTRDYFGQFEGVTLRPALRFDPEPQFLDWHNENCFIDALAR</sequence>
<comment type="caution">
    <text evidence="2">The sequence shown here is derived from an EMBL/GenBank/DDBJ whole genome shotgun (WGS) entry which is preliminary data.</text>
</comment>
<reference evidence="3" key="1">
    <citation type="journal article" date="2019" name="Int. J. Syst. Evol. Microbiol.">
        <title>The Global Catalogue of Microorganisms (GCM) 10K type strain sequencing project: providing services to taxonomists for standard genome sequencing and annotation.</title>
        <authorList>
            <consortium name="The Broad Institute Genomics Platform"/>
            <consortium name="The Broad Institute Genome Sequencing Center for Infectious Disease"/>
            <person name="Wu L."/>
            <person name="Ma J."/>
        </authorList>
    </citation>
    <scope>NUCLEOTIDE SEQUENCE [LARGE SCALE GENOMIC DNA]</scope>
    <source>
        <strain evidence="3">KCTC 42224</strain>
    </source>
</reference>
<name>A0ABV7V877_9SPHN</name>
<keyword evidence="3" id="KW-1185">Reference proteome</keyword>